<feature type="chain" id="PRO_5024528036" description="CTCK domain-containing protein" evidence="6">
    <location>
        <begin position="21"/>
        <end position="231"/>
    </location>
</feature>
<dbReference type="CTD" id="199699"/>
<dbReference type="InterPro" id="IPR029034">
    <property type="entry name" value="Cystine-knot_cytokine"/>
</dbReference>
<reference evidence="9 10" key="1">
    <citation type="submission" date="2020-10" db="EMBL/GenBank/DDBJ databases">
        <title>Pygocentrus nattereri (red-bellied piranha) genome, fPygNat1, primary haplotype.</title>
        <authorList>
            <person name="Myers G."/>
            <person name="Meyer A."/>
            <person name="Karagic N."/>
            <person name="Pippel M."/>
            <person name="Winkler S."/>
            <person name="Tracey A."/>
            <person name="Wood J."/>
            <person name="Formenti G."/>
            <person name="Howe K."/>
            <person name="Fedrigo O."/>
            <person name="Jarvis E.D."/>
        </authorList>
    </citation>
    <scope>NUCLEOTIDE SEQUENCE [LARGE SCALE GENOMIC DNA]</scope>
</reference>
<comment type="subcellular location">
    <subcellularLocation>
        <location evidence="1 6">Secreted</location>
    </subcellularLocation>
</comment>
<feature type="domain" description="CTCK" evidence="8">
    <location>
        <begin position="136"/>
        <end position="218"/>
    </location>
</feature>
<feature type="signal peptide" evidence="6">
    <location>
        <begin position="1"/>
        <end position="20"/>
    </location>
</feature>
<dbReference type="STRING" id="42514.ENSPNAP00000032843"/>
<reference evidence="9" key="2">
    <citation type="submission" date="2025-08" db="UniProtKB">
        <authorList>
            <consortium name="Ensembl"/>
        </authorList>
    </citation>
    <scope>IDENTIFICATION</scope>
</reference>
<feature type="compositionally biased region" description="Basic and acidic residues" evidence="7">
    <location>
        <begin position="103"/>
        <end position="117"/>
    </location>
</feature>
<keyword evidence="10" id="KW-1185">Reference proteome</keyword>
<dbReference type="OrthoDB" id="9950584at2759"/>
<proteinExistence type="inferred from homology"/>
<dbReference type="OMA" id="TERMDTH"/>
<sequence length="231" mass="24978">MGSLVALVVFMALMAPPVRSFPRGSAGVPPKDLESSGTGPEDPARGPVRLQKPSPFVLMRFPGSVRPHAHGGGARSRGPFPAFLALGRAGPSETSRRQQSQEMWKRGMRRGEQDGERVALAARPRDADLTEQSCAAVPFTQRISEPGCEPLSFQNKLCFGHCASLFVPPSGGSGGPFSSPCSRCAPVRARSVLVHLRCGERAREKRVMVVEECKCETGREDARTERMDTHL</sequence>
<comment type="similarity">
    <text evidence="2 6">Belongs to the DAN family.</text>
</comment>
<protein>
    <recommendedName>
        <fullName evidence="8">CTCK domain-containing protein</fullName>
    </recommendedName>
</protein>
<dbReference type="GO" id="GO:0003002">
    <property type="term" value="P:regionalization"/>
    <property type="evidence" value="ECO:0007669"/>
    <property type="project" value="UniProtKB-ARBA"/>
</dbReference>
<organism evidence="9 10">
    <name type="scientific">Pygocentrus nattereri</name>
    <name type="common">Red-bellied piranha</name>
    <dbReference type="NCBI Taxonomy" id="42514"/>
    <lineage>
        <taxon>Eukaryota</taxon>
        <taxon>Metazoa</taxon>
        <taxon>Chordata</taxon>
        <taxon>Craniata</taxon>
        <taxon>Vertebrata</taxon>
        <taxon>Euteleostomi</taxon>
        <taxon>Actinopterygii</taxon>
        <taxon>Neopterygii</taxon>
        <taxon>Teleostei</taxon>
        <taxon>Ostariophysi</taxon>
        <taxon>Characiformes</taxon>
        <taxon>Characoidei</taxon>
        <taxon>Pygocentrus</taxon>
    </lineage>
</organism>
<dbReference type="InterPro" id="IPR016860">
    <property type="entry name" value="Cerberus"/>
</dbReference>
<dbReference type="Gene3D" id="2.10.90.10">
    <property type="entry name" value="Cystine-knot cytokines"/>
    <property type="match status" value="1"/>
</dbReference>
<dbReference type="GeneID" id="108441191"/>
<evidence type="ECO:0000256" key="2">
    <source>
        <dbReference type="ARBA" id="ARBA00007872"/>
    </source>
</evidence>
<dbReference type="InterPro" id="IPR006207">
    <property type="entry name" value="Cys_knot_C"/>
</dbReference>
<dbReference type="PIRSF" id="PIRSF027807">
    <property type="entry name" value="Cerberus"/>
    <property type="match status" value="1"/>
</dbReference>
<name>A0A3B4EAW3_PYGNA</name>
<evidence type="ECO:0000313" key="9">
    <source>
        <dbReference type="Ensembl" id="ENSPNAP00000032843.1"/>
    </source>
</evidence>
<dbReference type="SUPFAM" id="SSF57501">
    <property type="entry name" value="Cystine-knot cytokines"/>
    <property type="match status" value="1"/>
</dbReference>
<dbReference type="Proteomes" id="UP001501920">
    <property type="component" value="Chromosome 12"/>
</dbReference>
<evidence type="ECO:0000259" key="8">
    <source>
        <dbReference type="SMART" id="SM00041"/>
    </source>
</evidence>
<dbReference type="PANTHER" id="PTHR15273">
    <property type="entry name" value="DAN DOMAIN FAMILY MEMBER 5"/>
    <property type="match status" value="1"/>
</dbReference>
<evidence type="ECO:0000256" key="7">
    <source>
        <dbReference type="SAM" id="MobiDB-lite"/>
    </source>
</evidence>
<evidence type="ECO:0000313" key="10">
    <source>
        <dbReference type="Proteomes" id="UP001501920"/>
    </source>
</evidence>
<feature type="region of interest" description="Disordered" evidence="7">
    <location>
        <begin position="87"/>
        <end position="117"/>
    </location>
</feature>
<dbReference type="GO" id="GO:0048513">
    <property type="term" value="P:animal organ development"/>
    <property type="evidence" value="ECO:0007669"/>
    <property type="project" value="UniProtKB-ARBA"/>
</dbReference>
<evidence type="ECO:0000256" key="4">
    <source>
        <dbReference type="ARBA" id="ARBA00022729"/>
    </source>
</evidence>
<evidence type="ECO:0000256" key="5">
    <source>
        <dbReference type="ARBA" id="ARBA00023157"/>
    </source>
</evidence>
<keyword evidence="3 6" id="KW-0964">Secreted</keyword>
<dbReference type="RefSeq" id="XP_017576076.1">
    <property type="nucleotide sequence ID" value="XM_017720587.2"/>
</dbReference>
<dbReference type="GO" id="GO:0032926">
    <property type="term" value="P:negative regulation of activin receptor signaling pathway"/>
    <property type="evidence" value="ECO:0007669"/>
    <property type="project" value="UniProtKB-ARBA"/>
</dbReference>
<accession>A0A3B4EAW3</accession>
<keyword evidence="4 6" id="KW-0732">Signal</keyword>
<feature type="region of interest" description="Disordered" evidence="7">
    <location>
        <begin position="20"/>
        <end position="53"/>
    </location>
</feature>
<dbReference type="Pfam" id="PF03045">
    <property type="entry name" value="DAN"/>
    <property type="match status" value="1"/>
</dbReference>
<keyword evidence="5" id="KW-1015">Disulfide bond</keyword>
<dbReference type="SMART" id="SM00041">
    <property type="entry name" value="CT"/>
    <property type="match status" value="1"/>
</dbReference>
<evidence type="ECO:0000256" key="1">
    <source>
        <dbReference type="ARBA" id="ARBA00004613"/>
    </source>
</evidence>
<evidence type="ECO:0000256" key="6">
    <source>
        <dbReference type="PIRNR" id="PIRNR027807"/>
    </source>
</evidence>
<reference evidence="9" key="3">
    <citation type="submission" date="2025-09" db="UniProtKB">
        <authorList>
            <consortium name="Ensembl"/>
        </authorList>
    </citation>
    <scope>IDENTIFICATION</scope>
</reference>
<dbReference type="GeneTree" id="ENSGT00530000063926"/>
<dbReference type="PANTHER" id="PTHR15273:SF8">
    <property type="entry name" value="CERBERUS"/>
    <property type="match status" value="1"/>
</dbReference>
<dbReference type="InterPro" id="IPR004133">
    <property type="entry name" value="DAN_dom"/>
</dbReference>
<dbReference type="GO" id="GO:0005576">
    <property type="term" value="C:extracellular region"/>
    <property type="evidence" value="ECO:0007669"/>
    <property type="project" value="UniProtKB-SubCell"/>
</dbReference>
<evidence type="ECO:0000256" key="3">
    <source>
        <dbReference type="ARBA" id="ARBA00022525"/>
    </source>
</evidence>
<dbReference type="AlphaFoldDB" id="A0A3B4EAW3"/>
<dbReference type="Ensembl" id="ENSPNAT00000023206.2">
    <property type="protein sequence ID" value="ENSPNAP00000032843.1"/>
    <property type="gene ID" value="ENSPNAG00000021090.2"/>
</dbReference>